<evidence type="ECO:0000313" key="4">
    <source>
        <dbReference type="Proteomes" id="UP000014107"/>
    </source>
</evidence>
<proteinExistence type="predicted"/>
<evidence type="ECO:0000313" key="3">
    <source>
        <dbReference type="Proteomes" id="UP000014104"/>
    </source>
</evidence>
<protein>
    <submittedName>
        <fullName evidence="2">Uncharacterized protein</fullName>
    </submittedName>
</protein>
<dbReference type="Proteomes" id="UP000014107">
    <property type="component" value="Unassembled WGS sequence"/>
</dbReference>
<organism evidence="2 4">
    <name type="scientific">Enterococcus avium ATCC 14025</name>
    <dbReference type="NCBI Taxonomy" id="1140002"/>
    <lineage>
        <taxon>Bacteria</taxon>
        <taxon>Bacillati</taxon>
        <taxon>Bacillota</taxon>
        <taxon>Bacilli</taxon>
        <taxon>Lactobacillales</taxon>
        <taxon>Enterococcaceae</taxon>
        <taxon>Enterococcus</taxon>
    </lineage>
</organism>
<evidence type="ECO:0000313" key="2">
    <source>
        <dbReference type="EMBL" id="EOU16937.1"/>
    </source>
</evidence>
<gene>
    <name evidence="2" type="ORF">I570_04087</name>
    <name evidence="1" type="ORF">OMU_02080</name>
</gene>
<sequence>MTKKILYYLSKKQILEIIIVIYWGKMELFKRIENFIFYFKSYYNIMLVRGI</sequence>
<dbReference type="AlphaFoldDB" id="A0AAV3IZR8"/>
<reference evidence="2 4" key="2">
    <citation type="submission" date="2013-03" db="EMBL/GenBank/DDBJ databases">
        <title>The Genome Sequence of Enterococcus avium ATCC_14025 (PacBio/Illumina hybrid assembly).</title>
        <authorList>
            <consortium name="The Broad Institute Genomics Platform"/>
            <consortium name="The Broad Institute Genome Sequencing Center for Infectious Disease"/>
            <person name="Earl A."/>
            <person name="Russ C."/>
            <person name="Gilmore M."/>
            <person name="Surin D."/>
            <person name="Walker B."/>
            <person name="Young S."/>
            <person name="Zeng Q."/>
            <person name="Gargeya S."/>
            <person name="Fitzgerald M."/>
            <person name="Haas B."/>
            <person name="Abouelleil A."/>
            <person name="Allen A.W."/>
            <person name="Alvarado L."/>
            <person name="Arachchi H.M."/>
            <person name="Berlin A.M."/>
            <person name="Chapman S.B."/>
            <person name="Gainer-Dewar J."/>
            <person name="Goldberg J."/>
            <person name="Griggs A."/>
            <person name="Gujja S."/>
            <person name="Hansen M."/>
            <person name="Howarth C."/>
            <person name="Imamovic A."/>
            <person name="Ireland A."/>
            <person name="Larimer J."/>
            <person name="McCowan C."/>
            <person name="Murphy C."/>
            <person name="Pearson M."/>
            <person name="Poon T.W."/>
            <person name="Priest M."/>
            <person name="Roberts A."/>
            <person name="Saif S."/>
            <person name="Shea T."/>
            <person name="Sisk P."/>
            <person name="Sykes S."/>
            <person name="Wortman J."/>
            <person name="Nusbaum C."/>
            <person name="Birren B."/>
        </authorList>
    </citation>
    <scope>NUCLEOTIDE SEQUENCE [LARGE SCALE GENOMIC DNA]</scope>
    <source>
        <strain evidence="2 4">ATCC 14025</strain>
    </source>
</reference>
<name>A0AAV3IZR8_ENTAV</name>
<accession>A0AAV3IZR8</accession>
<dbReference type="EMBL" id="AHYV01000019">
    <property type="protein sequence ID" value="EOT45657.1"/>
    <property type="molecule type" value="Genomic_DNA"/>
</dbReference>
<comment type="caution">
    <text evidence="2">The sequence shown here is derived from an EMBL/GenBank/DDBJ whole genome shotgun (WGS) entry which is preliminary data.</text>
</comment>
<dbReference type="EMBL" id="ASWL01000008">
    <property type="protein sequence ID" value="EOU16937.1"/>
    <property type="molecule type" value="Genomic_DNA"/>
</dbReference>
<dbReference type="Proteomes" id="UP000014104">
    <property type="component" value="Unassembled WGS sequence"/>
</dbReference>
<evidence type="ECO:0000313" key="1">
    <source>
        <dbReference type="EMBL" id="EOT45657.1"/>
    </source>
</evidence>
<reference evidence="1 3" key="1">
    <citation type="submission" date="2013-03" db="EMBL/GenBank/DDBJ databases">
        <title>The Genome Sequence of Enterococcus avium ATCC_14025 (Illumina only assembly).</title>
        <authorList>
            <consortium name="The Broad Institute Genomics Platform"/>
            <consortium name="The Broad Institute Genome Sequencing Center for Infectious Disease"/>
            <person name="Earl A."/>
            <person name="Russ C."/>
            <person name="Gilmore M."/>
            <person name="Surin D."/>
            <person name="Walker B."/>
            <person name="Young S."/>
            <person name="Zeng Q."/>
            <person name="Gargeya S."/>
            <person name="Fitzgerald M."/>
            <person name="Haas B."/>
            <person name="Abouelleil A."/>
            <person name="Allen A.W."/>
            <person name="Alvarado L."/>
            <person name="Arachchi H.M."/>
            <person name="Berlin A.M."/>
            <person name="Chapman S.B."/>
            <person name="Gainer-Dewar J."/>
            <person name="Goldberg J."/>
            <person name="Griggs A."/>
            <person name="Gujja S."/>
            <person name="Hansen M."/>
            <person name="Howarth C."/>
            <person name="Imamovic A."/>
            <person name="Ireland A."/>
            <person name="Larimer J."/>
            <person name="McCowan C."/>
            <person name="Murphy C."/>
            <person name="Pearson M."/>
            <person name="Poon T.W."/>
            <person name="Priest M."/>
            <person name="Roberts A."/>
            <person name="Saif S."/>
            <person name="Shea T."/>
            <person name="Sisk P."/>
            <person name="Sykes S."/>
            <person name="Wortman J."/>
            <person name="Nusbaum C."/>
            <person name="Birren B."/>
        </authorList>
    </citation>
    <scope>NUCLEOTIDE SEQUENCE [LARGE SCALE GENOMIC DNA]</scope>
    <source>
        <strain evidence="1 3">ATCC 14025</strain>
    </source>
</reference>
<keyword evidence="3" id="KW-1185">Reference proteome</keyword>